<dbReference type="Proteomes" id="UP000178912">
    <property type="component" value="Unassembled WGS sequence"/>
</dbReference>
<gene>
    <name evidence="1" type="ORF">RAG0_16693</name>
</gene>
<keyword evidence="2" id="KW-1185">Reference proteome</keyword>
<dbReference type="EMBL" id="FJUX01000176">
    <property type="protein sequence ID" value="CZT13113.1"/>
    <property type="molecule type" value="Genomic_DNA"/>
</dbReference>
<evidence type="ECO:0000313" key="1">
    <source>
        <dbReference type="EMBL" id="CZT13113.1"/>
    </source>
</evidence>
<evidence type="ECO:0000313" key="2">
    <source>
        <dbReference type="Proteomes" id="UP000178912"/>
    </source>
</evidence>
<accession>A0A1E1LRH8</accession>
<dbReference type="AlphaFoldDB" id="A0A1E1LRH8"/>
<organism evidence="1 2">
    <name type="scientific">Rhynchosporium agropyri</name>
    <dbReference type="NCBI Taxonomy" id="914238"/>
    <lineage>
        <taxon>Eukaryota</taxon>
        <taxon>Fungi</taxon>
        <taxon>Dikarya</taxon>
        <taxon>Ascomycota</taxon>
        <taxon>Pezizomycotina</taxon>
        <taxon>Leotiomycetes</taxon>
        <taxon>Helotiales</taxon>
        <taxon>Ploettnerulaceae</taxon>
        <taxon>Rhynchosporium</taxon>
    </lineage>
</organism>
<name>A0A1E1LRH8_9HELO</name>
<protein>
    <submittedName>
        <fullName evidence="1">Uncharacterized protein</fullName>
    </submittedName>
</protein>
<proteinExistence type="predicted"/>
<reference evidence="2" key="1">
    <citation type="submission" date="2016-03" db="EMBL/GenBank/DDBJ databases">
        <authorList>
            <person name="Guldener U."/>
        </authorList>
    </citation>
    <scope>NUCLEOTIDE SEQUENCE [LARGE SCALE GENOMIC DNA]</scope>
    <source>
        <strain evidence="2">04CH-RAC-A.6.1</strain>
    </source>
</reference>
<sequence>MRVPLGLVSPVLNPKARPLYYSSPPSASLILGFASKDLHPALLYAVGARYICDSFSRFVPTKSGYLERSPREIRRYLISLYLLSNSSIAIVSDRFLTSSYRKESPLLTILLDLSSNYEDATIFD</sequence>